<accession>A0A943Z762</accession>
<evidence type="ECO:0000256" key="2">
    <source>
        <dbReference type="ARBA" id="ARBA00012224"/>
    </source>
</evidence>
<evidence type="ECO:0000313" key="8">
    <source>
        <dbReference type="Proteomes" id="UP000727506"/>
    </source>
</evidence>
<dbReference type="NCBIfam" id="TIGR04350">
    <property type="entry name" value="C_S_lyase_PatB"/>
    <property type="match status" value="1"/>
</dbReference>
<dbReference type="SUPFAM" id="SSF53383">
    <property type="entry name" value="PLP-dependent transferases"/>
    <property type="match status" value="1"/>
</dbReference>
<dbReference type="PANTHER" id="PTHR43525">
    <property type="entry name" value="PROTEIN MALY"/>
    <property type="match status" value="1"/>
</dbReference>
<dbReference type="InterPro" id="IPR004839">
    <property type="entry name" value="Aminotransferase_I/II_large"/>
</dbReference>
<dbReference type="GO" id="GO:0047804">
    <property type="term" value="F:cysteine-S-conjugate beta-lyase activity"/>
    <property type="evidence" value="ECO:0007669"/>
    <property type="project" value="UniProtKB-EC"/>
</dbReference>
<dbReference type="AlphaFoldDB" id="A0A943Z762"/>
<evidence type="ECO:0000256" key="3">
    <source>
        <dbReference type="ARBA" id="ARBA00022898"/>
    </source>
</evidence>
<keyword evidence="4" id="KW-0456">Lyase</keyword>
<dbReference type="PANTHER" id="PTHR43525:SF1">
    <property type="entry name" value="PROTEIN MALY"/>
    <property type="match status" value="1"/>
</dbReference>
<comment type="cofactor">
    <cofactor evidence="1">
        <name>pyridoxal 5'-phosphate</name>
        <dbReference type="ChEBI" id="CHEBI:597326"/>
    </cofactor>
</comment>
<keyword evidence="3" id="KW-0663">Pyridoxal phosphate</keyword>
<dbReference type="Gene3D" id="3.40.640.10">
    <property type="entry name" value="Type I PLP-dependent aspartate aminotransferase-like (Major domain)"/>
    <property type="match status" value="1"/>
</dbReference>
<evidence type="ECO:0000256" key="1">
    <source>
        <dbReference type="ARBA" id="ARBA00001933"/>
    </source>
</evidence>
<dbReference type="EC" id="4.4.1.13" evidence="2"/>
<comment type="caution">
    <text evidence="7">The sequence shown here is derived from an EMBL/GenBank/DDBJ whole genome shotgun (WGS) entry which is preliminary data.</text>
</comment>
<gene>
    <name evidence="7" type="ORF">KH142_02215</name>
</gene>
<name>A0A943Z762_9ACTN</name>
<keyword evidence="7" id="KW-0808">Transferase</keyword>
<dbReference type="CDD" id="cd00609">
    <property type="entry name" value="AAT_like"/>
    <property type="match status" value="1"/>
</dbReference>
<reference evidence="7" key="1">
    <citation type="submission" date="2021-02" db="EMBL/GenBank/DDBJ databases">
        <title>Infant gut strain persistence is associated with maternal origin, phylogeny, and functional potential including surface adhesion and iron acquisition.</title>
        <authorList>
            <person name="Lou Y.C."/>
        </authorList>
    </citation>
    <scope>NUCLEOTIDE SEQUENCE</scope>
    <source>
        <strain evidence="7">L2_039_000G1_dasL2_039_000G1_concoct_11</strain>
    </source>
</reference>
<evidence type="ECO:0000259" key="6">
    <source>
        <dbReference type="Pfam" id="PF00155"/>
    </source>
</evidence>
<dbReference type="GO" id="GO:0030170">
    <property type="term" value="F:pyridoxal phosphate binding"/>
    <property type="evidence" value="ECO:0007669"/>
    <property type="project" value="InterPro"/>
</dbReference>
<sequence>MYDFETLVDRRGTGASKWVGVEDGGVLEDIVPLSVADMEFVAPPEVRRALHEVVDRGVFGYQNADDLYFDACRRWYERRQGWVAEQEWLVPAQGVVQALCAAIMVFAREGEGVIVQEPVYYPFRAGVEVHGRRVVNNPLIEGRDADGRLAYSIDFDGLEAAAAGDDVRLMLFCNPHNPVGRVWSANEVRRVAEICKRHDVILVSDEIHGDLIMGARPLTSVMTLSDDLRGNAIVCTAPSKTFNQAGLMNSNIWICDEKLRDVFNKEMACVVINGPSNFARAALMAAYGECEDWLEELIAYIRGNDAYVKQRLGEAFPRMNWSPLEGTYLSWTDWRGYFDDAESLERFARDKARITFDEGAIFGVGGAGFERWNLACPRRVLQRACDRFVAAAEGDSRFF</sequence>
<protein>
    <recommendedName>
        <fullName evidence="2">cysteine-S-conjugate beta-lyase</fullName>
        <ecNumber evidence="2">4.4.1.13</ecNumber>
    </recommendedName>
</protein>
<proteinExistence type="inferred from homology"/>
<evidence type="ECO:0000256" key="5">
    <source>
        <dbReference type="ARBA" id="ARBA00037974"/>
    </source>
</evidence>
<keyword evidence="7" id="KW-0032">Aminotransferase</keyword>
<dbReference type="Proteomes" id="UP000727506">
    <property type="component" value="Unassembled WGS sequence"/>
</dbReference>
<comment type="similarity">
    <text evidence="5">Belongs to the class-II pyridoxal-phosphate-dependent aminotransferase family. MalY/PatB cystathionine beta-lyase subfamily.</text>
</comment>
<dbReference type="EMBL" id="JAGZSV010000022">
    <property type="protein sequence ID" value="MBS6940294.1"/>
    <property type="molecule type" value="Genomic_DNA"/>
</dbReference>
<dbReference type="InterPro" id="IPR015424">
    <property type="entry name" value="PyrdxlP-dep_Trfase"/>
</dbReference>
<dbReference type="Pfam" id="PF00155">
    <property type="entry name" value="Aminotran_1_2"/>
    <property type="match status" value="1"/>
</dbReference>
<dbReference type="InterPro" id="IPR015422">
    <property type="entry name" value="PyrdxlP-dep_Trfase_small"/>
</dbReference>
<dbReference type="Gene3D" id="3.90.1150.10">
    <property type="entry name" value="Aspartate Aminotransferase, domain 1"/>
    <property type="match status" value="1"/>
</dbReference>
<dbReference type="InterPro" id="IPR015421">
    <property type="entry name" value="PyrdxlP-dep_Trfase_major"/>
</dbReference>
<evidence type="ECO:0000313" key="7">
    <source>
        <dbReference type="EMBL" id="MBS6940294.1"/>
    </source>
</evidence>
<evidence type="ECO:0000256" key="4">
    <source>
        <dbReference type="ARBA" id="ARBA00023239"/>
    </source>
</evidence>
<dbReference type="GO" id="GO:0008483">
    <property type="term" value="F:transaminase activity"/>
    <property type="evidence" value="ECO:0007669"/>
    <property type="project" value="UniProtKB-KW"/>
</dbReference>
<feature type="domain" description="Aminotransferase class I/classII large" evidence="6">
    <location>
        <begin position="29"/>
        <end position="388"/>
    </location>
</feature>
<organism evidence="7 8">
    <name type="scientific">Slackia piriformis</name>
    <dbReference type="NCBI Taxonomy" id="626934"/>
    <lineage>
        <taxon>Bacteria</taxon>
        <taxon>Bacillati</taxon>
        <taxon>Actinomycetota</taxon>
        <taxon>Coriobacteriia</taxon>
        <taxon>Eggerthellales</taxon>
        <taxon>Eggerthellaceae</taxon>
        <taxon>Slackia</taxon>
    </lineage>
</organism>
<dbReference type="InterPro" id="IPR027619">
    <property type="entry name" value="C-S_lyase_PatB-like"/>
</dbReference>
<dbReference type="InterPro" id="IPR051798">
    <property type="entry name" value="Class-II_PLP-Dep_Aminotrans"/>
</dbReference>